<dbReference type="Pfam" id="PF19514">
    <property type="entry name" value="MobC_2"/>
    <property type="match status" value="1"/>
</dbReference>
<dbReference type="EMBL" id="PUBV01000043">
    <property type="protein sequence ID" value="PWB05942.1"/>
    <property type="molecule type" value="Genomic_DNA"/>
</dbReference>
<dbReference type="InterPro" id="IPR045788">
    <property type="entry name" value="MobC_2"/>
</dbReference>
<proteinExistence type="predicted"/>
<evidence type="ECO:0000313" key="2">
    <source>
        <dbReference type="Proteomes" id="UP000244925"/>
    </source>
</evidence>
<dbReference type="AlphaFoldDB" id="A0A2V1IP30"/>
<dbReference type="RefSeq" id="WP_107036938.1">
    <property type="nucleotide sequence ID" value="NZ_CP098825.1"/>
</dbReference>
<organism evidence="1 2">
    <name type="scientific">Paramuribaculum intestinale</name>
    <dbReference type="NCBI Taxonomy" id="2094151"/>
    <lineage>
        <taxon>Bacteria</taxon>
        <taxon>Pseudomonadati</taxon>
        <taxon>Bacteroidota</taxon>
        <taxon>Bacteroidia</taxon>
        <taxon>Bacteroidales</taxon>
        <taxon>Muribaculaceae</taxon>
        <taxon>Paramuribaculum</taxon>
    </lineage>
</organism>
<accession>A0A2V1IP30</accession>
<name>A0A2V1IP30_9BACT</name>
<protein>
    <recommendedName>
        <fullName evidence="3">MobA protein</fullName>
    </recommendedName>
</protein>
<dbReference type="Proteomes" id="UP000244925">
    <property type="component" value="Unassembled WGS sequence"/>
</dbReference>
<reference evidence="2" key="1">
    <citation type="submission" date="2018-02" db="EMBL/GenBank/DDBJ databases">
        <authorList>
            <person name="Clavel T."/>
            <person name="Strowig T."/>
        </authorList>
    </citation>
    <scope>NUCLEOTIDE SEQUENCE [LARGE SCALE GENOMIC DNA]</scope>
    <source>
        <strain evidence="2">DSM 100764</strain>
    </source>
</reference>
<evidence type="ECO:0000313" key="1">
    <source>
        <dbReference type="EMBL" id="PWB05942.1"/>
    </source>
</evidence>
<keyword evidence="2" id="KW-1185">Reference proteome</keyword>
<gene>
    <name evidence="1" type="ORF">C5O25_11900</name>
</gene>
<dbReference type="NCBIfam" id="NF041324">
    <property type="entry name" value="Bacteroid_MobA"/>
    <property type="match status" value="1"/>
</dbReference>
<dbReference type="GeneID" id="93424457"/>
<evidence type="ECO:0008006" key="3">
    <source>
        <dbReference type="Google" id="ProtNLM"/>
    </source>
</evidence>
<comment type="caution">
    <text evidence="1">The sequence shown here is derived from an EMBL/GenBank/DDBJ whole genome shotgun (WGS) entry which is preliminary data.</text>
</comment>
<sequence>MAENFNKGGRPPVANKCIHCVKVRFDDLEWDSFIGMMEKANQDVKATFIKQLVFSRPFRVLKTDRSLAVFCAKLSEFFAQFRTVGVNYDLVVKELKSGFSENKAMTMLYKLEKATLEMTSVMHEVKELAKRFEAQWLQQLNQS</sequence>